<keyword evidence="1" id="KW-0240">DNA-directed RNA polymerase</keyword>
<sequence length="46" mass="4822">MIEAVTELPPIVVSDLFGIHPGTAHSWAKLAQASLAEYLAACEAAQ</sequence>
<gene>
    <name evidence="1" type="ORF">F4560_001077</name>
</gene>
<dbReference type="AlphaFoldDB" id="A0A7W9HG00"/>
<dbReference type="EMBL" id="JACHMO010000001">
    <property type="protein sequence ID" value="MBB5801309.1"/>
    <property type="molecule type" value="Genomic_DNA"/>
</dbReference>
<evidence type="ECO:0000313" key="2">
    <source>
        <dbReference type="Proteomes" id="UP000552097"/>
    </source>
</evidence>
<reference evidence="1 2" key="1">
    <citation type="submission" date="2020-08" db="EMBL/GenBank/DDBJ databases">
        <title>Sequencing the genomes of 1000 actinobacteria strains.</title>
        <authorList>
            <person name="Klenk H.-P."/>
        </authorList>
    </citation>
    <scope>NUCLEOTIDE SEQUENCE [LARGE SCALE GENOMIC DNA]</scope>
    <source>
        <strain evidence="1 2">DSM 45486</strain>
    </source>
</reference>
<keyword evidence="2" id="KW-1185">Reference proteome</keyword>
<comment type="caution">
    <text evidence="1">The sequence shown here is derived from an EMBL/GenBank/DDBJ whole genome shotgun (WGS) entry which is preliminary data.</text>
</comment>
<dbReference type="GO" id="GO:0000428">
    <property type="term" value="C:DNA-directed RNA polymerase complex"/>
    <property type="evidence" value="ECO:0007669"/>
    <property type="project" value="UniProtKB-KW"/>
</dbReference>
<accession>A0A7W9HG00</accession>
<evidence type="ECO:0000313" key="1">
    <source>
        <dbReference type="EMBL" id="MBB5801309.1"/>
    </source>
</evidence>
<proteinExistence type="predicted"/>
<name>A0A7W9HG00_9PSEU</name>
<protein>
    <submittedName>
        <fullName evidence="1">DNA-directed RNA polymerase specialized sigma24 family protein</fullName>
    </submittedName>
</protein>
<organism evidence="1 2">
    <name type="scientific">Saccharothrix ecbatanensis</name>
    <dbReference type="NCBI Taxonomy" id="1105145"/>
    <lineage>
        <taxon>Bacteria</taxon>
        <taxon>Bacillati</taxon>
        <taxon>Actinomycetota</taxon>
        <taxon>Actinomycetes</taxon>
        <taxon>Pseudonocardiales</taxon>
        <taxon>Pseudonocardiaceae</taxon>
        <taxon>Saccharothrix</taxon>
    </lineage>
</organism>
<keyword evidence="1" id="KW-0804">Transcription</keyword>
<dbReference type="Proteomes" id="UP000552097">
    <property type="component" value="Unassembled WGS sequence"/>
</dbReference>